<feature type="region of interest" description="Disordered" evidence="10">
    <location>
        <begin position="1"/>
        <end position="58"/>
    </location>
</feature>
<comment type="pathway">
    <text evidence="2">Mycotoxin biosynthesis.</text>
</comment>
<evidence type="ECO:0000256" key="5">
    <source>
        <dbReference type="ARBA" id="ARBA00023002"/>
    </source>
</evidence>
<evidence type="ECO:0000256" key="6">
    <source>
        <dbReference type="ARBA" id="ARBA00023026"/>
    </source>
</evidence>
<evidence type="ECO:0000256" key="10">
    <source>
        <dbReference type="SAM" id="MobiDB-lite"/>
    </source>
</evidence>
<reference evidence="11 12" key="1">
    <citation type="submission" date="2024-01" db="EMBL/GenBank/DDBJ databases">
        <authorList>
            <person name="Allen C."/>
            <person name="Tagirdzhanova G."/>
        </authorList>
    </citation>
    <scope>NUCLEOTIDE SEQUENCE [LARGE SCALE GENOMIC DNA]</scope>
</reference>
<organism evidence="11 12">
    <name type="scientific">Sporothrix bragantina</name>
    <dbReference type="NCBI Taxonomy" id="671064"/>
    <lineage>
        <taxon>Eukaryota</taxon>
        <taxon>Fungi</taxon>
        <taxon>Dikarya</taxon>
        <taxon>Ascomycota</taxon>
        <taxon>Pezizomycotina</taxon>
        <taxon>Sordariomycetes</taxon>
        <taxon>Sordariomycetidae</taxon>
        <taxon>Ophiostomatales</taxon>
        <taxon>Ophiostomataceae</taxon>
        <taxon>Sporothrix</taxon>
    </lineage>
</organism>
<gene>
    <name evidence="11" type="ORF">SBRCBS47491_000539</name>
</gene>
<evidence type="ECO:0000313" key="11">
    <source>
        <dbReference type="EMBL" id="CAK7209726.1"/>
    </source>
</evidence>
<evidence type="ECO:0008006" key="13">
    <source>
        <dbReference type="Google" id="ProtNLM"/>
    </source>
</evidence>
<evidence type="ECO:0000256" key="8">
    <source>
        <dbReference type="ARBA" id="ARBA00023180"/>
    </source>
</evidence>
<keyword evidence="8" id="KW-0325">Glycoprotein</keyword>
<keyword evidence="4" id="KW-1133">Transmembrane helix</keyword>
<accession>A0ABP0AR38</accession>
<dbReference type="Proteomes" id="UP001642406">
    <property type="component" value="Unassembled WGS sequence"/>
</dbReference>
<dbReference type="PANTHER" id="PTHR33365">
    <property type="entry name" value="YALI0B05434P"/>
    <property type="match status" value="1"/>
</dbReference>
<evidence type="ECO:0000256" key="4">
    <source>
        <dbReference type="ARBA" id="ARBA00022989"/>
    </source>
</evidence>
<protein>
    <recommendedName>
        <fullName evidence="13">Oxidase ustYa</fullName>
    </recommendedName>
</protein>
<keyword evidence="5" id="KW-0560">Oxidoreductase</keyword>
<comment type="similarity">
    <text evidence="9">Belongs to the ustYa family.</text>
</comment>
<evidence type="ECO:0000256" key="3">
    <source>
        <dbReference type="ARBA" id="ARBA00022692"/>
    </source>
</evidence>
<dbReference type="PANTHER" id="PTHR33365:SF11">
    <property type="entry name" value="TAT PATHWAY SIGNAL SEQUENCE"/>
    <property type="match status" value="1"/>
</dbReference>
<evidence type="ECO:0000256" key="7">
    <source>
        <dbReference type="ARBA" id="ARBA00023136"/>
    </source>
</evidence>
<comment type="subcellular location">
    <subcellularLocation>
        <location evidence="1">Membrane</location>
        <topology evidence="1">Single-pass membrane protein</topology>
    </subcellularLocation>
</comment>
<keyword evidence="7" id="KW-0472">Membrane</keyword>
<feature type="compositionally biased region" description="Basic and acidic residues" evidence="10">
    <location>
        <begin position="12"/>
        <end position="26"/>
    </location>
</feature>
<comment type="caution">
    <text evidence="11">The sequence shown here is derived from an EMBL/GenBank/DDBJ whole genome shotgun (WGS) entry which is preliminary data.</text>
</comment>
<dbReference type="Pfam" id="PF11807">
    <property type="entry name" value="UstYa"/>
    <property type="match status" value="1"/>
</dbReference>
<keyword evidence="6" id="KW-0843">Virulence</keyword>
<evidence type="ECO:0000313" key="12">
    <source>
        <dbReference type="Proteomes" id="UP001642406"/>
    </source>
</evidence>
<evidence type="ECO:0000256" key="9">
    <source>
        <dbReference type="ARBA" id="ARBA00035112"/>
    </source>
</evidence>
<keyword evidence="3" id="KW-0812">Transmembrane</keyword>
<dbReference type="InterPro" id="IPR021765">
    <property type="entry name" value="UstYa-like"/>
</dbReference>
<dbReference type="EMBL" id="CAWUHC010000003">
    <property type="protein sequence ID" value="CAK7209726.1"/>
    <property type="molecule type" value="Genomic_DNA"/>
</dbReference>
<proteinExistence type="inferred from homology"/>
<name>A0ABP0AR38_9PEZI</name>
<keyword evidence="12" id="KW-1185">Reference proteome</keyword>
<evidence type="ECO:0000256" key="1">
    <source>
        <dbReference type="ARBA" id="ARBA00004167"/>
    </source>
</evidence>
<evidence type="ECO:0000256" key="2">
    <source>
        <dbReference type="ARBA" id="ARBA00004685"/>
    </source>
</evidence>
<sequence>MNSKYESVGRPSHHDDDIDDELDRHSSSSLTEVDESLLGDHNSPTSASGKWKEAGHDLDRDLARQQRRRRRSLRASIATWGRWGLDTVLLVTILGLLVRQQHLTSSSSVSPGMPGSSSHPYDFGQDFTGVGPRVGQQIVKFKSDQSYAPMNTSEFFTEEVLQKWNHLMPVGMGFVWVNDTHRYHDLPTPIDWPDKTVFTTSVTHQIHCLFTIAQTYSGLKSGHQIPPDHHWHMIHCMDYMREAVLCSADMALEGHETTFPDDNGGSDGWDSHHVCKNYGEVKAYLESVRAYNDQLIY</sequence>